<dbReference type="InterPro" id="IPR018378">
    <property type="entry name" value="C-type_lectin_CS"/>
</dbReference>
<evidence type="ECO:0000313" key="5">
    <source>
        <dbReference type="Proteomes" id="UP000515145"/>
    </source>
</evidence>
<reference evidence="6" key="2">
    <citation type="submission" date="2025-08" db="UniProtKB">
        <authorList>
            <consortium name="RefSeq"/>
        </authorList>
    </citation>
    <scope>IDENTIFICATION</scope>
</reference>
<keyword evidence="2" id="KW-1015">Disulfide bond</keyword>
<dbReference type="PANTHER" id="PTHR22803">
    <property type="entry name" value="MANNOSE, PHOSPHOLIPASE, LECTIN RECEPTOR RELATED"/>
    <property type="match status" value="1"/>
</dbReference>
<dbReference type="InterPro" id="IPR016186">
    <property type="entry name" value="C-type_lectin-like/link_sf"/>
</dbReference>
<dbReference type="InParanoid" id="A0A6P7HTY2"/>
<evidence type="ECO:0000256" key="2">
    <source>
        <dbReference type="ARBA" id="ARBA00023157"/>
    </source>
</evidence>
<keyword evidence="3" id="KW-1133">Transmembrane helix</keyword>
<evidence type="ECO:0000259" key="4">
    <source>
        <dbReference type="PROSITE" id="PS50041"/>
    </source>
</evidence>
<dbReference type="OrthoDB" id="2142683at2759"/>
<evidence type="ECO:0000256" key="1">
    <source>
        <dbReference type="ARBA" id="ARBA00022734"/>
    </source>
</evidence>
<dbReference type="Gene3D" id="3.10.100.10">
    <property type="entry name" value="Mannose-Binding Protein A, subunit A"/>
    <property type="match status" value="1"/>
</dbReference>
<keyword evidence="1" id="KW-0430">Lectin</keyword>
<sequence length="307" mass="35200">MDRGQNAGSNFKGGFDTLICEEDLEEHPPYPQSTWQQVPFFSMTPERRCRLAAGFLALLAAVLLIVDIGLGVHYNKLTDTRLTVYDAELIGKELEELQDTFKAVVKNTTEARKQRDEMRTQKEVNWEFEHLTKMSTDYQQQIVKVTKDIATLRSQIPLIHGGCKHCSPGWFLMNSICYYFSFSSSDGLKSWQKAREFCQTHGGDLAIIDSKDKENAMVNQLITHEDLSKPLMGFWFGLRDTDEETTWKWIDGKHLAEAYWNDGEPNNVGEEDCAALYARENFFKAWNDAKCAVPMKWICEKAPTLTE</sequence>
<dbReference type="InterPro" id="IPR050111">
    <property type="entry name" value="C-type_lectin/snaclec_domain"/>
</dbReference>
<gene>
    <name evidence="6" type="primary">LOC114427985</name>
</gene>
<dbReference type="AlphaFoldDB" id="A0A6P7HTY2"/>
<feature type="domain" description="C-type lectin" evidence="4">
    <location>
        <begin position="173"/>
        <end position="300"/>
    </location>
</feature>
<reference evidence="5" key="1">
    <citation type="submission" date="2024-06" db="UniProtKB">
        <authorList>
            <consortium name="RefSeq"/>
        </authorList>
    </citation>
    <scope>NUCLEOTIDE SEQUENCE [LARGE SCALE GENOMIC DNA]</scope>
</reference>
<proteinExistence type="predicted"/>
<dbReference type="SUPFAM" id="SSF56436">
    <property type="entry name" value="C-type lectin-like"/>
    <property type="match status" value="1"/>
</dbReference>
<dbReference type="GeneID" id="114427985"/>
<dbReference type="InterPro" id="IPR033989">
    <property type="entry name" value="CD209-like_CTLD"/>
</dbReference>
<feature type="transmembrane region" description="Helical" evidence="3">
    <location>
        <begin position="51"/>
        <end position="74"/>
    </location>
</feature>
<dbReference type="InterPro" id="IPR016187">
    <property type="entry name" value="CTDL_fold"/>
</dbReference>
<accession>A0A6P7HTY2</accession>
<dbReference type="CDD" id="cd03590">
    <property type="entry name" value="CLECT_DC-SIGN_like"/>
    <property type="match status" value="1"/>
</dbReference>
<name>A0A6P7HTY2_9TELE</name>
<dbReference type="SMART" id="SM00034">
    <property type="entry name" value="CLECT"/>
    <property type="match status" value="1"/>
</dbReference>
<protein>
    <submittedName>
        <fullName evidence="6">CD209 antigen-like protein E</fullName>
    </submittedName>
</protein>
<keyword evidence="5" id="KW-1185">Reference proteome</keyword>
<dbReference type="InterPro" id="IPR001304">
    <property type="entry name" value="C-type_lectin-like"/>
</dbReference>
<organism evidence="5 6">
    <name type="scientific">Parambassis ranga</name>
    <name type="common">Indian glassy fish</name>
    <dbReference type="NCBI Taxonomy" id="210632"/>
    <lineage>
        <taxon>Eukaryota</taxon>
        <taxon>Metazoa</taxon>
        <taxon>Chordata</taxon>
        <taxon>Craniata</taxon>
        <taxon>Vertebrata</taxon>
        <taxon>Euteleostomi</taxon>
        <taxon>Actinopterygii</taxon>
        <taxon>Neopterygii</taxon>
        <taxon>Teleostei</taxon>
        <taxon>Neoteleostei</taxon>
        <taxon>Acanthomorphata</taxon>
        <taxon>Ovalentaria</taxon>
        <taxon>Ambassidae</taxon>
        <taxon>Parambassis</taxon>
    </lineage>
</organism>
<dbReference type="PROSITE" id="PS50041">
    <property type="entry name" value="C_TYPE_LECTIN_2"/>
    <property type="match status" value="1"/>
</dbReference>
<dbReference type="Pfam" id="PF00059">
    <property type="entry name" value="Lectin_C"/>
    <property type="match status" value="1"/>
</dbReference>
<evidence type="ECO:0000256" key="3">
    <source>
        <dbReference type="SAM" id="Phobius"/>
    </source>
</evidence>
<dbReference type="PROSITE" id="PS00615">
    <property type="entry name" value="C_TYPE_LECTIN_1"/>
    <property type="match status" value="1"/>
</dbReference>
<dbReference type="Proteomes" id="UP000515145">
    <property type="component" value="Chromosome 22"/>
</dbReference>
<keyword evidence="3" id="KW-0472">Membrane</keyword>
<keyword evidence="3" id="KW-0812">Transmembrane</keyword>
<dbReference type="RefSeq" id="XP_028252059.1">
    <property type="nucleotide sequence ID" value="XM_028396258.1"/>
</dbReference>
<dbReference type="GO" id="GO:0030246">
    <property type="term" value="F:carbohydrate binding"/>
    <property type="evidence" value="ECO:0007669"/>
    <property type="project" value="UniProtKB-KW"/>
</dbReference>
<evidence type="ECO:0000313" key="6">
    <source>
        <dbReference type="RefSeq" id="XP_028252059.1"/>
    </source>
</evidence>